<dbReference type="Gene3D" id="3.40.220.10">
    <property type="entry name" value="Leucine Aminopeptidase, subunit E, domain 1"/>
    <property type="match status" value="1"/>
</dbReference>
<organism evidence="1 2">
    <name type="scientific">Lactarius akahatsu</name>
    <dbReference type="NCBI Taxonomy" id="416441"/>
    <lineage>
        <taxon>Eukaryota</taxon>
        <taxon>Fungi</taxon>
        <taxon>Dikarya</taxon>
        <taxon>Basidiomycota</taxon>
        <taxon>Agaricomycotina</taxon>
        <taxon>Agaricomycetes</taxon>
        <taxon>Russulales</taxon>
        <taxon>Russulaceae</taxon>
        <taxon>Lactarius</taxon>
    </lineage>
</organism>
<reference evidence="1" key="1">
    <citation type="submission" date="2022-01" db="EMBL/GenBank/DDBJ databases">
        <title>Comparative genomics reveals a dynamic genome evolution in the ectomycorrhizal milk-cap (Lactarius) mushrooms.</title>
        <authorList>
            <consortium name="DOE Joint Genome Institute"/>
            <person name="Lebreton A."/>
            <person name="Tang N."/>
            <person name="Kuo A."/>
            <person name="LaButti K."/>
            <person name="Drula E."/>
            <person name="Barry K."/>
            <person name="Clum A."/>
            <person name="Lipzen A."/>
            <person name="Mousain D."/>
            <person name="Ng V."/>
            <person name="Wang R."/>
            <person name="Wang X."/>
            <person name="Dai Y."/>
            <person name="Henrissat B."/>
            <person name="Grigoriev I.V."/>
            <person name="Guerin-Laguette A."/>
            <person name="Yu F."/>
            <person name="Martin F.M."/>
        </authorList>
    </citation>
    <scope>NUCLEOTIDE SEQUENCE</scope>
    <source>
        <strain evidence="1">QP</strain>
    </source>
</reference>
<dbReference type="SUPFAM" id="SSF52949">
    <property type="entry name" value="Macro domain-like"/>
    <property type="match status" value="1"/>
</dbReference>
<comment type="caution">
    <text evidence="1">The sequence shown here is derived from an EMBL/GenBank/DDBJ whole genome shotgun (WGS) entry which is preliminary data.</text>
</comment>
<sequence length="228" mass="24691">MSELPHFILIAPPPHAAVTTPVSKVSLCQAWRRAISTLPPELQTRFTVLEGTLSGLLADQLQCDCIVSPANSFGIMDGGYDLALSLAFAPGADGMNTLTRQVQRALHIQSHGYLPPGSCLITSLPEDLAGMNGNRFGASSIAVMPTMRYPVDVRWHQDLIYNVMWNLLVQVTRWNREPGIAGNTGGKKIERILMTGLATGTGRVSAQRCAKQMMLACQAFCTRHAGIC</sequence>
<keyword evidence="2" id="KW-1185">Reference proteome</keyword>
<proteinExistence type="predicted"/>
<name>A0AAD4Q8A2_9AGAM</name>
<dbReference type="EMBL" id="JAKELL010000142">
    <property type="protein sequence ID" value="KAH8980179.1"/>
    <property type="molecule type" value="Genomic_DNA"/>
</dbReference>
<evidence type="ECO:0000313" key="2">
    <source>
        <dbReference type="Proteomes" id="UP001201163"/>
    </source>
</evidence>
<dbReference type="AlphaFoldDB" id="A0AAD4Q8A2"/>
<dbReference type="Proteomes" id="UP001201163">
    <property type="component" value="Unassembled WGS sequence"/>
</dbReference>
<protein>
    <submittedName>
        <fullName evidence="1">Macro domain-like protein</fullName>
    </submittedName>
</protein>
<accession>A0AAD4Q8A2</accession>
<dbReference type="InterPro" id="IPR043472">
    <property type="entry name" value="Macro_dom-like"/>
</dbReference>
<evidence type="ECO:0000313" key="1">
    <source>
        <dbReference type="EMBL" id="KAH8980179.1"/>
    </source>
</evidence>
<gene>
    <name evidence="1" type="ORF">EDB92DRAFT_301851</name>
</gene>